<dbReference type="InParanoid" id="A0A0C3D8I6"/>
<dbReference type="OrthoDB" id="5043642at2759"/>
<evidence type="ECO:0008006" key="3">
    <source>
        <dbReference type="Google" id="ProtNLM"/>
    </source>
</evidence>
<accession>A0A0C3D8I6</accession>
<dbReference type="EMBL" id="KN822106">
    <property type="protein sequence ID" value="KIM57065.1"/>
    <property type="molecule type" value="Genomic_DNA"/>
</dbReference>
<organism evidence="1 2">
    <name type="scientific">Scleroderma citrinum Foug A</name>
    <dbReference type="NCBI Taxonomy" id="1036808"/>
    <lineage>
        <taxon>Eukaryota</taxon>
        <taxon>Fungi</taxon>
        <taxon>Dikarya</taxon>
        <taxon>Basidiomycota</taxon>
        <taxon>Agaricomycotina</taxon>
        <taxon>Agaricomycetes</taxon>
        <taxon>Agaricomycetidae</taxon>
        <taxon>Boletales</taxon>
        <taxon>Sclerodermatineae</taxon>
        <taxon>Sclerodermataceae</taxon>
        <taxon>Scleroderma</taxon>
    </lineage>
</organism>
<protein>
    <recommendedName>
        <fullName evidence="3">HRQ family protein</fullName>
    </recommendedName>
</protein>
<reference evidence="2" key="2">
    <citation type="submission" date="2015-01" db="EMBL/GenBank/DDBJ databases">
        <title>Evolutionary Origins and Diversification of the Mycorrhizal Mutualists.</title>
        <authorList>
            <consortium name="DOE Joint Genome Institute"/>
            <consortium name="Mycorrhizal Genomics Consortium"/>
            <person name="Kohler A."/>
            <person name="Kuo A."/>
            <person name="Nagy L.G."/>
            <person name="Floudas D."/>
            <person name="Copeland A."/>
            <person name="Barry K.W."/>
            <person name="Cichocki N."/>
            <person name="Veneault-Fourrey C."/>
            <person name="LaButti K."/>
            <person name="Lindquist E.A."/>
            <person name="Lipzen A."/>
            <person name="Lundell T."/>
            <person name="Morin E."/>
            <person name="Murat C."/>
            <person name="Riley R."/>
            <person name="Ohm R."/>
            <person name="Sun H."/>
            <person name="Tunlid A."/>
            <person name="Henrissat B."/>
            <person name="Grigoriev I.V."/>
            <person name="Hibbett D.S."/>
            <person name="Martin F."/>
        </authorList>
    </citation>
    <scope>NUCLEOTIDE SEQUENCE [LARGE SCALE GENOMIC DNA]</scope>
    <source>
        <strain evidence="2">Foug A</strain>
    </source>
</reference>
<evidence type="ECO:0000313" key="1">
    <source>
        <dbReference type="EMBL" id="KIM57065.1"/>
    </source>
</evidence>
<evidence type="ECO:0000313" key="2">
    <source>
        <dbReference type="Proteomes" id="UP000053989"/>
    </source>
</evidence>
<reference evidence="1 2" key="1">
    <citation type="submission" date="2014-04" db="EMBL/GenBank/DDBJ databases">
        <authorList>
            <consortium name="DOE Joint Genome Institute"/>
            <person name="Kuo A."/>
            <person name="Kohler A."/>
            <person name="Nagy L.G."/>
            <person name="Floudas D."/>
            <person name="Copeland A."/>
            <person name="Barry K.W."/>
            <person name="Cichocki N."/>
            <person name="Veneault-Fourrey C."/>
            <person name="LaButti K."/>
            <person name="Lindquist E.A."/>
            <person name="Lipzen A."/>
            <person name="Lundell T."/>
            <person name="Morin E."/>
            <person name="Murat C."/>
            <person name="Sun H."/>
            <person name="Tunlid A."/>
            <person name="Henrissat B."/>
            <person name="Grigoriev I.V."/>
            <person name="Hibbett D.S."/>
            <person name="Martin F."/>
            <person name="Nordberg H.P."/>
            <person name="Cantor M.N."/>
            <person name="Hua S.X."/>
        </authorList>
    </citation>
    <scope>NUCLEOTIDE SEQUENCE [LARGE SCALE GENOMIC DNA]</scope>
    <source>
        <strain evidence="1 2">Foug A</strain>
    </source>
</reference>
<dbReference type="Proteomes" id="UP000053989">
    <property type="component" value="Unassembled WGS sequence"/>
</dbReference>
<gene>
    <name evidence="1" type="ORF">SCLCIDRAFT_1219733</name>
</gene>
<dbReference type="HOGENOM" id="CLU_025462_3_0_1"/>
<name>A0A0C3D8I6_9AGAM</name>
<dbReference type="AlphaFoldDB" id="A0A0C3D8I6"/>
<proteinExistence type="predicted"/>
<sequence>MLYVSTVVLALGLTVGIVLRGLFSRWSLSCLYQSLGRVLSRNGLPDYPQLTGFPAPRPLYHFEIDRAKPRPYRPFRWEYHQNMSLKRLEPDWWLELESTYRARLSQRRKLHADHGKLIMDELPGSQAASKECMQMVIQYLCQRYPILFQYDNWTGMFTNGILGSKTDITTVHPLTFLMDNVPEDFFITQQDHETGLYRLTAGVACSAVGWNLGEKIGKPLNQIHAPVPDYKEKLQFSMDRYFSNMPCDKPIQRGSWDIVVGQPLFLQTNEPGWKVHTQEDPNLQLSDIYLRVDWQTLRRMPRSRAIVFNFKAIFTPFTSFQQEPYIPKVILKVLLEGKKSLLEYKGTRHIEHKVIPALREWTREQEDKGWIPRDWKERTLDEDPFYPGWKDHYPLQD</sequence>
<dbReference type="STRING" id="1036808.A0A0C3D8I6"/>
<dbReference type="InterPro" id="IPR021848">
    <property type="entry name" value="HODM_asu-like"/>
</dbReference>
<keyword evidence="2" id="KW-1185">Reference proteome</keyword>
<dbReference type="Pfam" id="PF11927">
    <property type="entry name" value="HODM_asu-like"/>
    <property type="match status" value="1"/>
</dbReference>